<dbReference type="GO" id="GO:0005524">
    <property type="term" value="F:ATP binding"/>
    <property type="evidence" value="ECO:0007669"/>
    <property type="project" value="UniProtKB-KW"/>
</dbReference>
<dbReference type="GO" id="GO:0016787">
    <property type="term" value="F:hydrolase activity"/>
    <property type="evidence" value="ECO:0007669"/>
    <property type="project" value="UniProtKB-KW"/>
</dbReference>
<accession>A0A844BLA1</accession>
<keyword evidence="3" id="KW-0067">ATP-binding</keyword>
<reference evidence="5 6" key="1">
    <citation type="submission" date="2019-11" db="EMBL/GenBank/DDBJ databases">
        <title>Characterisation of Fundicoccus ignavus gen. nov. sp. nov., a novel genus of the family Aerococcaceae isolated from bulk tank milk.</title>
        <authorList>
            <person name="Siebert A."/>
            <person name="Huptas C."/>
            <person name="Wenning M."/>
            <person name="Scherer S."/>
            <person name="Doll E.V."/>
        </authorList>
    </citation>
    <scope>NUCLEOTIDE SEQUENCE [LARGE SCALE GENOMIC DNA]</scope>
    <source>
        <strain evidence="5 6">DSM 109653</strain>
    </source>
</reference>
<evidence type="ECO:0000256" key="2">
    <source>
        <dbReference type="ARBA" id="ARBA00022801"/>
    </source>
</evidence>
<dbReference type="Gene3D" id="3.40.50.300">
    <property type="entry name" value="P-loop containing nucleotide triphosphate hydrolases"/>
    <property type="match status" value="1"/>
</dbReference>
<evidence type="ECO:0000313" key="5">
    <source>
        <dbReference type="EMBL" id="MRI82680.1"/>
    </source>
</evidence>
<evidence type="ECO:0000259" key="4">
    <source>
        <dbReference type="PROSITE" id="PS51206"/>
    </source>
</evidence>
<dbReference type="PANTHER" id="PTHR35372">
    <property type="entry name" value="ATP BINDING PROTEIN-RELATED"/>
    <property type="match status" value="1"/>
</dbReference>
<organism evidence="5 6">
    <name type="scientific">Fundicoccus ignavus</name>
    <dbReference type="NCBI Taxonomy" id="2664442"/>
    <lineage>
        <taxon>Bacteria</taxon>
        <taxon>Bacillati</taxon>
        <taxon>Bacillota</taxon>
        <taxon>Bacilli</taxon>
        <taxon>Lactobacillales</taxon>
        <taxon>Aerococcaceae</taxon>
        <taxon>Fundicoccus</taxon>
    </lineage>
</organism>
<protein>
    <submittedName>
        <fullName evidence="5">Peptidase</fullName>
    </submittedName>
</protein>
<keyword evidence="1" id="KW-0547">Nucleotide-binding</keyword>
<feature type="domain" description="SF3 helicase" evidence="4">
    <location>
        <begin position="260"/>
        <end position="413"/>
    </location>
</feature>
<comment type="caution">
    <text evidence="5">The sequence shown here is derived from an EMBL/GenBank/DDBJ whole genome shotgun (WGS) entry which is preliminary data.</text>
</comment>
<dbReference type="InterPro" id="IPR027417">
    <property type="entry name" value="P-loop_NTPase"/>
</dbReference>
<dbReference type="EMBL" id="WJQR01000016">
    <property type="protein sequence ID" value="MRI82680.1"/>
    <property type="molecule type" value="Genomic_DNA"/>
</dbReference>
<dbReference type="Pfam" id="PF08706">
    <property type="entry name" value="D5_N"/>
    <property type="match status" value="1"/>
</dbReference>
<dbReference type="SUPFAM" id="SSF52540">
    <property type="entry name" value="P-loop containing nucleoside triphosphate hydrolases"/>
    <property type="match status" value="1"/>
</dbReference>
<dbReference type="InterPro" id="IPR045455">
    <property type="entry name" value="NrS-1_pol-like_helicase"/>
</dbReference>
<sequence>MLKINNPYNRRFIERYLKQGNTLEIDEVVTHAFRIHSEFEEALKKFPKPQRVQLLSKLISDYSLQEIVRNIFPECQISQAETLDVKIPVDFQDQFDNFMLTVGFKIIGCHTADNGTLQFNKRAFADFIMKVMNLKINLKDPDKILVYNYERGAWEDASQPINRFVIEVAHHVGLELDTWNYSLEKGIYDILRRKVGLVEARMFDQNYFPLSNVSLDSKTGQVVTHAPEHLATFGSEVSYNPHANCPMFETFINELFDDSTTVDFVQEWFGYVLSNSQKANALLIGIGSGANGKSTLFDILAQLVGVSNVSSAPLANFNTSFGLEPLIGMKLNLATESDTDGFKTGKLKALTAGEAISVNRKNKEEITVILPTKLVFLVNELPILSDNSKGFERRLILLPFNKTFPSSKQDKDLPVKLSGEMSGILNWALKGLERLIDKGYRFTTSLTMKAEKEKYFGVGNTVEKFFKECVVPRPGHVLESKDVLTNYKIWMTTKGYPFKGTESSQTFWRMFDEVASFQLVEYSKGKSNGKTVVRDLDLKLN</sequence>
<dbReference type="AlphaFoldDB" id="A0A844BLA1"/>
<dbReference type="NCBIfam" id="TIGR01613">
    <property type="entry name" value="primase_Cterm"/>
    <property type="match status" value="1"/>
</dbReference>
<dbReference type="Proteomes" id="UP000469870">
    <property type="component" value="Unassembled WGS sequence"/>
</dbReference>
<name>A0A844BLA1_9LACT</name>
<dbReference type="InterPro" id="IPR006500">
    <property type="entry name" value="Helicase_put_C_phage/plasmid"/>
</dbReference>
<proteinExistence type="predicted"/>
<evidence type="ECO:0000313" key="6">
    <source>
        <dbReference type="Proteomes" id="UP000469870"/>
    </source>
</evidence>
<dbReference type="PANTHER" id="PTHR35372:SF2">
    <property type="entry name" value="SF3 HELICASE DOMAIN-CONTAINING PROTEIN"/>
    <property type="match status" value="1"/>
</dbReference>
<dbReference type="Pfam" id="PF19263">
    <property type="entry name" value="DUF5906"/>
    <property type="match status" value="1"/>
</dbReference>
<gene>
    <name evidence="5" type="ORF">GIY11_11725</name>
</gene>
<dbReference type="PROSITE" id="PS51206">
    <property type="entry name" value="SF3_HELICASE_1"/>
    <property type="match status" value="1"/>
</dbReference>
<evidence type="ECO:0000256" key="3">
    <source>
        <dbReference type="ARBA" id="ARBA00022840"/>
    </source>
</evidence>
<evidence type="ECO:0000256" key="1">
    <source>
        <dbReference type="ARBA" id="ARBA00022741"/>
    </source>
</evidence>
<dbReference type="InterPro" id="IPR014015">
    <property type="entry name" value="Helicase_SF3_DNA-vir"/>
</dbReference>
<dbReference type="RefSeq" id="WP_153862737.1">
    <property type="nucleotide sequence ID" value="NZ_WJQR01000016.1"/>
</dbReference>
<keyword evidence="2" id="KW-0378">Hydrolase</keyword>
<dbReference type="InterPro" id="IPR051620">
    <property type="entry name" value="ORF904-like_C"/>
</dbReference>
<dbReference type="InterPro" id="IPR014818">
    <property type="entry name" value="Phage/plasmid_primase_P4_C"/>
</dbReference>